<organism evidence="1 2">
    <name type="scientific">Pochonia chlamydosporia 170</name>
    <dbReference type="NCBI Taxonomy" id="1380566"/>
    <lineage>
        <taxon>Eukaryota</taxon>
        <taxon>Fungi</taxon>
        <taxon>Dikarya</taxon>
        <taxon>Ascomycota</taxon>
        <taxon>Pezizomycotina</taxon>
        <taxon>Sordariomycetes</taxon>
        <taxon>Hypocreomycetidae</taxon>
        <taxon>Hypocreales</taxon>
        <taxon>Clavicipitaceae</taxon>
        <taxon>Pochonia</taxon>
    </lineage>
</organism>
<dbReference type="EMBL" id="LSBJ02000001">
    <property type="protein sequence ID" value="OAQ73460.1"/>
    <property type="molecule type" value="Genomic_DNA"/>
</dbReference>
<dbReference type="GeneID" id="28857053"/>
<dbReference type="AlphaFoldDB" id="A0A179G7H5"/>
<sequence>MTPIKENVWSKMTEKSTVMIAASSWADITPQGYNRSESISTATMLSAGAMMLRT</sequence>
<evidence type="ECO:0000313" key="1">
    <source>
        <dbReference type="EMBL" id="OAQ73460.1"/>
    </source>
</evidence>
<protein>
    <submittedName>
        <fullName evidence="1">Uncharacterized protein</fullName>
    </submittedName>
</protein>
<evidence type="ECO:0000313" key="2">
    <source>
        <dbReference type="Proteomes" id="UP000078397"/>
    </source>
</evidence>
<accession>A0A179G7H5</accession>
<dbReference type="KEGG" id="pchm:VFPPC_15306"/>
<reference evidence="1 2" key="1">
    <citation type="journal article" date="2016" name="PLoS Pathog.">
        <title>Biosynthesis of antibiotic leucinostatins in bio-control fungus Purpureocillium lilacinum and their inhibition on phytophthora revealed by genome mining.</title>
        <authorList>
            <person name="Wang G."/>
            <person name="Liu Z."/>
            <person name="Lin R."/>
            <person name="Li E."/>
            <person name="Mao Z."/>
            <person name="Ling J."/>
            <person name="Yang Y."/>
            <person name="Yin W.B."/>
            <person name="Xie B."/>
        </authorList>
    </citation>
    <scope>NUCLEOTIDE SEQUENCE [LARGE SCALE GENOMIC DNA]</scope>
    <source>
        <strain evidence="1">170</strain>
    </source>
</reference>
<gene>
    <name evidence="1" type="ORF">VFPPC_15306</name>
</gene>
<dbReference type="RefSeq" id="XP_018149543.1">
    <property type="nucleotide sequence ID" value="XM_018293059.1"/>
</dbReference>
<proteinExistence type="predicted"/>
<name>A0A179G7H5_METCM</name>
<comment type="caution">
    <text evidence="1">The sequence shown here is derived from an EMBL/GenBank/DDBJ whole genome shotgun (WGS) entry which is preliminary data.</text>
</comment>
<dbReference type="Proteomes" id="UP000078397">
    <property type="component" value="Unassembled WGS sequence"/>
</dbReference>
<keyword evidence="2" id="KW-1185">Reference proteome</keyword>